<evidence type="ECO:0000256" key="1">
    <source>
        <dbReference type="SAM" id="MobiDB-lite"/>
    </source>
</evidence>
<evidence type="ECO:0008006" key="5">
    <source>
        <dbReference type="Google" id="ProtNLM"/>
    </source>
</evidence>
<dbReference type="Proteomes" id="UP000092582">
    <property type="component" value="Chromosome 1"/>
</dbReference>
<sequence length="364" mass="39565" precursor="true">MRGLAAIAIVTIGCIAAPQPALAGTASITSGLNGSSVETPTPTPAASETPAPTQAPTQTPTEAPTQTATPEPSPVPTDPAEQTWTLVKIAYLDTVYELVDGVTPTPISFERYRDVYKFGAVQPAPTAYVKYPWSATVYGVTFWQTDADTWQWDELTFPQYQKAHYPAVRNAGWILGSYYYQWSTSAELFVQGDDGVVHKLNYSEWADSGFQDFERLDNVGFQKLSWSAEIGGMNDIAGGQGAKFSYAEWAAESFPTPQVVQRFPGDQFYRSAGDPTVVYAGPLVNRAVSYPEWAAAGFPAPDVHGSTAPSSPTVSAPARPGDKDCVDFATRDEAQKWFNTYYPTYGDIAKLDADNDRLACETLR</sequence>
<feature type="region of interest" description="Disordered" evidence="1">
    <location>
        <begin position="33"/>
        <end position="80"/>
    </location>
</feature>
<reference evidence="3 4" key="1">
    <citation type="submission" date="2016-06" db="EMBL/GenBank/DDBJ databases">
        <title>Genome sequencing of Cryobacterium arcticum PAMC 27867.</title>
        <authorList>
            <person name="Lee J."/>
            <person name="Kim O.-S."/>
        </authorList>
    </citation>
    <scope>NUCLEOTIDE SEQUENCE [LARGE SCALE GENOMIC DNA]</scope>
    <source>
        <strain evidence="3 4">PAMC 27867</strain>
    </source>
</reference>
<dbReference type="KEGG" id="cart:PA27867_3086"/>
<feature type="chain" id="PRO_5008520029" description="Excalibur calcium-binding domain-containing protein" evidence="2">
    <location>
        <begin position="24"/>
        <end position="364"/>
    </location>
</feature>
<organism evidence="3 4">
    <name type="scientific">Cryobacterium arcticum</name>
    <dbReference type="NCBI Taxonomy" id="670052"/>
    <lineage>
        <taxon>Bacteria</taxon>
        <taxon>Bacillati</taxon>
        <taxon>Actinomycetota</taxon>
        <taxon>Actinomycetes</taxon>
        <taxon>Micrococcales</taxon>
        <taxon>Microbacteriaceae</taxon>
        <taxon>Cryobacterium</taxon>
    </lineage>
</organism>
<feature type="signal peptide" evidence="2">
    <location>
        <begin position="1"/>
        <end position="23"/>
    </location>
</feature>
<accession>A0A1B1BN24</accession>
<dbReference type="STRING" id="670052.PA27867_3086"/>
<keyword evidence="2" id="KW-0732">Signal</keyword>
<gene>
    <name evidence="3" type="ORF">PA27867_3086</name>
</gene>
<dbReference type="EMBL" id="CP016282">
    <property type="protein sequence ID" value="ANP74020.1"/>
    <property type="molecule type" value="Genomic_DNA"/>
</dbReference>
<proteinExistence type="predicted"/>
<evidence type="ECO:0000313" key="4">
    <source>
        <dbReference type="Proteomes" id="UP000092582"/>
    </source>
</evidence>
<evidence type="ECO:0000256" key="2">
    <source>
        <dbReference type="SAM" id="SignalP"/>
    </source>
</evidence>
<protein>
    <recommendedName>
        <fullName evidence="5">Excalibur calcium-binding domain-containing protein</fullName>
    </recommendedName>
</protein>
<name>A0A1B1BN24_9MICO</name>
<evidence type="ECO:0000313" key="3">
    <source>
        <dbReference type="EMBL" id="ANP74020.1"/>
    </source>
</evidence>
<dbReference type="AlphaFoldDB" id="A0A1B1BN24"/>
<keyword evidence="4" id="KW-1185">Reference proteome</keyword>
<feature type="compositionally biased region" description="Low complexity" evidence="1">
    <location>
        <begin position="38"/>
        <end position="70"/>
    </location>
</feature>